<sequence>MKNMVYEQGDKRKASSVLHKMINGEHPNLQGFTFDALVSEKYLGQLASETLHQQLSVSTILFEIYGVGWQLLASFWDSLTNLLSHRGHRQQAANEASPQDYINIPLEEQHNKELDTIEVIPCRGKPRFLYPALKTVAPPANNETTNPTVPHPQPQCSSRNNNCERQ</sequence>
<name>A0A182WG79_9DIPT</name>
<feature type="compositionally biased region" description="Polar residues" evidence="1">
    <location>
        <begin position="141"/>
        <end position="166"/>
    </location>
</feature>
<dbReference type="Proteomes" id="UP000075920">
    <property type="component" value="Unassembled WGS sequence"/>
</dbReference>
<dbReference type="EnsemblMetazoa" id="AMIN009377-RA">
    <property type="protein sequence ID" value="AMIN009377-PA"/>
    <property type="gene ID" value="AMIN009377"/>
</dbReference>
<reference evidence="2" key="2">
    <citation type="submission" date="2020-05" db="UniProtKB">
        <authorList>
            <consortium name="EnsemblMetazoa"/>
        </authorList>
    </citation>
    <scope>IDENTIFICATION</scope>
    <source>
        <strain evidence="2">MINIMUS1</strain>
    </source>
</reference>
<dbReference type="AlphaFoldDB" id="A0A182WG79"/>
<evidence type="ECO:0000313" key="2">
    <source>
        <dbReference type="EnsemblMetazoa" id="AMIN009377-PA"/>
    </source>
</evidence>
<keyword evidence="3" id="KW-1185">Reference proteome</keyword>
<proteinExistence type="predicted"/>
<evidence type="ECO:0000313" key="3">
    <source>
        <dbReference type="Proteomes" id="UP000075920"/>
    </source>
</evidence>
<organism evidence="2 3">
    <name type="scientific">Anopheles minimus</name>
    <dbReference type="NCBI Taxonomy" id="112268"/>
    <lineage>
        <taxon>Eukaryota</taxon>
        <taxon>Metazoa</taxon>
        <taxon>Ecdysozoa</taxon>
        <taxon>Arthropoda</taxon>
        <taxon>Hexapoda</taxon>
        <taxon>Insecta</taxon>
        <taxon>Pterygota</taxon>
        <taxon>Neoptera</taxon>
        <taxon>Endopterygota</taxon>
        <taxon>Diptera</taxon>
        <taxon>Nematocera</taxon>
        <taxon>Culicoidea</taxon>
        <taxon>Culicidae</taxon>
        <taxon>Anophelinae</taxon>
        <taxon>Anopheles</taxon>
    </lineage>
</organism>
<accession>A0A182WG79</accession>
<feature type="region of interest" description="Disordered" evidence="1">
    <location>
        <begin position="139"/>
        <end position="166"/>
    </location>
</feature>
<reference evidence="3" key="1">
    <citation type="submission" date="2013-03" db="EMBL/GenBank/DDBJ databases">
        <title>The Genome Sequence of Anopheles minimus MINIMUS1.</title>
        <authorList>
            <consortium name="The Broad Institute Genomics Platform"/>
            <person name="Neafsey D.E."/>
            <person name="Walton C."/>
            <person name="Walker B."/>
            <person name="Young S.K."/>
            <person name="Zeng Q."/>
            <person name="Gargeya S."/>
            <person name="Fitzgerald M."/>
            <person name="Haas B."/>
            <person name="Abouelleil A."/>
            <person name="Allen A.W."/>
            <person name="Alvarado L."/>
            <person name="Arachchi H.M."/>
            <person name="Berlin A.M."/>
            <person name="Chapman S.B."/>
            <person name="Gainer-Dewar J."/>
            <person name="Goldberg J."/>
            <person name="Griggs A."/>
            <person name="Gujja S."/>
            <person name="Hansen M."/>
            <person name="Howarth C."/>
            <person name="Imamovic A."/>
            <person name="Ireland A."/>
            <person name="Larimer J."/>
            <person name="McCowan C."/>
            <person name="Murphy C."/>
            <person name="Pearson M."/>
            <person name="Poon T.W."/>
            <person name="Priest M."/>
            <person name="Roberts A."/>
            <person name="Saif S."/>
            <person name="Shea T."/>
            <person name="Sisk P."/>
            <person name="Sykes S."/>
            <person name="Wortman J."/>
            <person name="Nusbaum C."/>
            <person name="Birren B."/>
        </authorList>
    </citation>
    <scope>NUCLEOTIDE SEQUENCE [LARGE SCALE GENOMIC DNA]</scope>
    <source>
        <strain evidence="3">MINIMUS1</strain>
    </source>
</reference>
<dbReference type="VEuPathDB" id="VectorBase:AMIN009377"/>
<evidence type="ECO:0000256" key="1">
    <source>
        <dbReference type="SAM" id="MobiDB-lite"/>
    </source>
</evidence>
<protein>
    <submittedName>
        <fullName evidence="2">Uncharacterized protein</fullName>
    </submittedName>
</protein>